<protein>
    <submittedName>
        <fullName evidence="1">Uncharacterized protein</fullName>
    </submittedName>
</protein>
<gene>
    <name evidence="1" type="ORF">C2G38_2168523</name>
</gene>
<organism evidence="1 2">
    <name type="scientific">Gigaspora rosea</name>
    <dbReference type="NCBI Taxonomy" id="44941"/>
    <lineage>
        <taxon>Eukaryota</taxon>
        <taxon>Fungi</taxon>
        <taxon>Fungi incertae sedis</taxon>
        <taxon>Mucoromycota</taxon>
        <taxon>Glomeromycotina</taxon>
        <taxon>Glomeromycetes</taxon>
        <taxon>Diversisporales</taxon>
        <taxon>Gigasporaceae</taxon>
        <taxon>Gigaspora</taxon>
    </lineage>
</organism>
<dbReference type="Proteomes" id="UP000266673">
    <property type="component" value="Unassembled WGS sequence"/>
</dbReference>
<evidence type="ECO:0000313" key="2">
    <source>
        <dbReference type="Proteomes" id="UP000266673"/>
    </source>
</evidence>
<name>A0A397VRQ2_9GLOM</name>
<proteinExistence type="predicted"/>
<reference evidence="1 2" key="1">
    <citation type="submission" date="2018-06" db="EMBL/GenBank/DDBJ databases">
        <title>Comparative genomics reveals the genomic features of Rhizophagus irregularis, R. cerebriforme, R. diaphanum and Gigaspora rosea, and their symbiotic lifestyle signature.</title>
        <authorList>
            <person name="Morin E."/>
            <person name="San Clemente H."/>
            <person name="Chen E.C.H."/>
            <person name="De La Providencia I."/>
            <person name="Hainaut M."/>
            <person name="Kuo A."/>
            <person name="Kohler A."/>
            <person name="Murat C."/>
            <person name="Tang N."/>
            <person name="Roy S."/>
            <person name="Loubradou J."/>
            <person name="Henrissat B."/>
            <person name="Grigoriev I.V."/>
            <person name="Corradi N."/>
            <person name="Roux C."/>
            <person name="Martin F.M."/>
        </authorList>
    </citation>
    <scope>NUCLEOTIDE SEQUENCE [LARGE SCALE GENOMIC DNA]</scope>
    <source>
        <strain evidence="1 2">DAOM 194757</strain>
    </source>
</reference>
<evidence type="ECO:0000313" key="1">
    <source>
        <dbReference type="EMBL" id="RIB24482.1"/>
    </source>
</evidence>
<dbReference type="EMBL" id="QKWP01000215">
    <property type="protein sequence ID" value="RIB24482.1"/>
    <property type="molecule type" value="Genomic_DNA"/>
</dbReference>
<comment type="caution">
    <text evidence="1">The sequence shown here is derived from an EMBL/GenBank/DDBJ whole genome shotgun (WGS) entry which is preliminary data.</text>
</comment>
<sequence>MSLHAINFWEDNISSCPDNLYTKNLIPKVEVNHLINILKDAIKDKKKIVAN</sequence>
<keyword evidence="2" id="KW-1185">Reference proteome</keyword>
<dbReference type="AlphaFoldDB" id="A0A397VRQ2"/>
<accession>A0A397VRQ2</accession>